<name>A0ABT8RPM1_9FLAO</name>
<sequence length="345" mass="38481">MRINKQVYNVLSVVGLLFMFSCAKDEVTDIEEPVPVNASPIMADQQFTIYENPFELTSIGSVTAQDPEGDKITYALESDIELTVSANTGEIWTKRTPIFDYETTQSISFDVSAKDIKGNKTIATVTIDILDKDDGPLTNFQKSFVNEYIYLTYKLSPTASGGNLSEKWQGAVQLFIEGDLPSDYAATVENYLDEFRVLMTDGTTIELVATPEESNVHLIMGPTSAVVTIWPDMYDLISDGNFGGYALYNTDSNYQIYKGRIWMRGPDEGLFKHEFGHIIGLGHTSDQYCDTEATSVMCSGPADQFNTFDQEIIKTLYRTETPVGLDQNAMRSLLTDYLIQGDIVF</sequence>
<dbReference type="Gene3D" id="3.40.390.10">
    <property type="entry name" value="Collagenase (Catalytic Domain)"/>
    <property type="match status" value="1"/>
</dbReference>
<dbReference type="SUPFAM" id="SSF55486">
    <property type="entry name" value="Metalloproteases ('zincins'), catalytic domain"/>
    <property type="match status" value="1"/>
</dbReference>
<feature type="chain" id="PRO_5045173103" description="Cadherin domain-containing protein" evidence="1">
    <location>
        <begin position="24"/>
        <end position="345"/>
    </location>
</feature>
<feature type="domain" description="Cadherin" evidence="2">
    <location>
        <begin position="41"/>
        <end position="138"/>
    </location>
</feature>
<dbReference type="PROSITE" id="PS50268">
    <property type="entry name" value="CADHERIN_2"/>
    <property type="match status" value="1"/>
</dbReference>
<dbReference type="SUPFAM" id="SSF49313">
    <property type="entry name" value="Cadherin-like"/>
    <property type="match status" value="1"/>
</dbReference>
<proteinExistence type="predicted"/>
<reference evidence="3" key="1">
    <citation type="journal article" date="2014" name="Int. J. Syst. Evol. Microbiol.">
        <title>Complete genome of a new Firmicutes species belonging to the dominant human colonic microbiota ('Ruminococcus bicirculans') reveals two chromosomes and a selective capacity to utilize plant glucans.</title>
        <authorList>
            <consortium name="NISC Comparative Sequencing Program"/>
            <person name="Wegmann U."/>
            <person name="Louis P."/>
            <person name="Goesmann A."/>
            <person name="Henrissat B."/>
            <person name="Duncan S.H."/>
            <person name="Flint H.J."/>
        </authorList>
    </citation>
    <scope>NUCLEOTIDE SEQUENCE</scope>
    <source>
        <strain evidence="3">CECT 8869</strain>
    </source>
</reference>
<comment type="caution">
    <text evidence="3">The sequence shown here is derived from an EMBL/GenBank/DDBJ whole genome shotgun (WGS) entry which is preliminary data.</text>
</comment>
<dbReference type="Proteomes" id="UP001168579">
    <property type="component" value="Unassembled WGS sequence"/>
</dbReference>
<evidence type="ECO:0000313" key="3">
    <source>
        <dbReference type="EMBL" id="MDO1512861.1"/>
    </source>
</evidence>
<dbReference type="EMBL" id="JAUKUC010000001">
    <property type="protein sequence ID" value="MDO1512861.1"/>
    <property type="molecule type" value="Genomic_DNA"/>
</dbReference>
<evidence type="ECO:0000313" key="4">
    <source>
        <dbReference type="Proteomes" id="UP001168579"/>
    </source>
</evidence>
<keyword evidence="1" id="KW-0732">Signal</keyword>
<dbReference type="CDD" id="cd11304">
    <property type="entry name" value="Cadherin_repeat"/>
    <property type="match status" value="1"/>
</dbReference>
<dbReference type="InterPro" id="IPR015919">
    <property type="entry name" value="Cadherin-like_sf"/>
</dbReference>
<feature type="signal peptide" evidence="1">
    <location>
        <begin position="1"/>
        <end position="23"/>
    </location>
</feature>
<dbReference type="InterPro" id="IPR002126">
    <property type="entry name" value="Cadherin-like_dom"/>
</dbReference>
<dbReference type="Gene3D" id="2.60.40.60">
    <property type="entry name" value="Cadherins"/>
    <property type="match status" value="1"/>
</dbReference>
<accession>A0ABT8RPM1</accession>
<dbReference type="SMART" id="SM00112">
    <property type="entry name" value="CA"/>
    <property type="match status" value="1"/>
</dbReference>
<protein>
    <recommendedName>
        <fullName evidence="2">Cadherin domain-containing protein</fullName>
    </recommendedName>
</protein>
<evidence type="ECO:0000259" key="2">
    <source>
        <dbReference type="PROSITE" id="PS50268"/>
    </source>
</evidence>
<gene>
    <name evidence="3" type="ORF">Q2T41_09360</name>
</gene>
<reference evidence="3" key="2">
    <citation type="submission" date="2023-06" db="EMBL/GenBank/DDBJ databases">
        <authorList>
            <person name="Lucena T."/>
            <person name="Sun Q."/>
        </authorList>
    </citation>
    <scope>NUCLEOTIDE SEQUENCE</scope>
    <source>
        <strain evidence="3">CECT 8869</strain>
    </source>
</reference>
<keyword evidence="4" id="KW-1185">Reference proteome</keyword>
<dbReference type="PROSITE" id="PS51257">
    <property type="entry name" value="PROKAR_LIPOPROTEIN"/>
    <property type="match status" value="1"/>
</dbReference>
<organism evidence="3 4">
    <name type="scientific">Maribacter confluentis</name>
    <dbReference type="NCBI Taxonomy" id="1656093"/>
    <lineage>
        <taxon>Bacteria</taxon>
        <taxon>Pseudomonadati</taxon>
        <taxon>Bacteroidota</taxon>
        <taxon>Flavobacteriia</taxon>
        <taxon>Flavobacteriales</taxon>
        <taxon>Flavobacteriaceae</taxon>
        <taxon>Maribacter</taxon>
    </lineage>
</organism>
<dbReference type="InterPro" id="IPR024079">
    <property type="entry name" value="MetalloPept_cat_dom_sf"/>
</dbReference>
<evidence type="ECO:0000256" key="1">
    <source>
        <dbReference type="SAM" id="SignalP"/>
    </source>
</evidence>
<dbReference type="RefSeq" id="WP_304435859.1">
    <property type="nucleotide sequence ID" value="NZ_JAUKUC010000001.1"/>
</dbReference>
<dbReference type="Pfam" id="PF17963">
    <property type="entry name" value="Big_9"/>
    <property type="match status" value="1"/>
</dbReference>